<comment type="cofactor">
    <cofactor evidence="4">
        <name>Zn(2+)</name>
        <dbReference type="ChEBI" id="CHEBI:29105"/>
    </cofactor>
    <text evidence="4">Binds 1 zinc ion.</text>
</comment>
<comment type="subcellular location">
    <subcellularLocation>
        <location evidence="4">Cytoplasm</location>
    </subcellularLocation>
</comment>
<dbReference type="GO" id="GO:0008270">
    <property type="term" value="F:zinc ion binding"/>
    <property type="evidence" value="ECO:0007669"/>
    <property type="project" value="UniProtKB-UniRule"/>
</dbReference>
<organism evidence="6 7">
    <name type="scientific">Staphylococcus lugdunensis</name>
    <dbReference type="NCBI Taxonomy" id="28035"/>
    <lineage>
        <taxon>Bacteria</taxon>
        <taxon>Bacillati</taxon>
        <taxon>Bacillota</taxon>
        <taxon>Bacilli</taxon>
        <taxon>Bacillales</taxon>
        <taxon>Staphylococcaceae</taxon>
        <taxon>Staphylococcus</taxon>
    </lineage>
</organism>
<dbReference type="GO" id="GO:0005737">
    <property type="term" value="C:cytoplasm"/>
    <property type="evidence" value="ECO:0007669"/>
    <property type="project" value="UniProtKB-SubCell"/>
</dbReference>
<dbReference type="Pfam" id="PF10263">
    <property type="entry name" value="SprT-like"/>
    <property type="match status" value="1"/>
</dbReference>
<dbReference type="InterPro" id="IPR006640">
    <property type="entry name" value="SprT-like_domain"/>
</dbReference>
<evidence type="ECO:0000256" key="2">
    <source>
        <dbReference type="ARBA" id="ARBA00022723"/>
    </source>
</evidence>
<keyword evidence="2 4" id="KW-0479">Metal-binding</keyword>
<evidence type="ECO:0000313" key="7">
    <source>
        <dbReference type="Proteomes" id="UP000293637"/>
    </source>
</evidence>
<feature type="domain" description="SprT-like" evidence="5">
    <location>
        <begin position="4"/>
        <end position="147"/>
    </location>
</feature>
<evidence type="ECO:0000313" key="6">
    <source>
        <dbReference type="EMBL" id="TBW70164.1"/>
    </source>
</evidence>
<dbReference type="Proteomes" id="UP000293637">
    <property type="component" value="Unassembled WGS sequence"/>
</dbReference>
<name>A0A4Q9W5A8_STALU</name>
<keyword evidence="1 4" id="KW-0963">Cytoplasm</keyword>
<comment type="caution">
    <text evidence="6">The sequence shown here is derived from an EMBL/GenBank/DDBJ whole genome shotgun (WGS) entry which is preliminary data.</text>
</comment>
<evidence type="ECO:0000256" key="1">
    <source>
        <dbReference type="ARBA" id="ARBA00022490"/>
    </source>
</evidence>
<dbReference type="SMART" id="SM00731">
    <property type="entry name" value="SprT"/>
    <property type="match status" value="1"/>
</dbReference>
<proteinExistence type="inferred from homology"/>
<feature type="binding site" evidence="4">
    <location>
        <position position="71"/>
    </location>
    <ligand>
        <name>Zn(2+)</name>
        <dbReference type="ChEBI" id="CHEBI:29105"/>
    </ligand>
</feature>
<feature type="binding site" evidence="4">
    <location>
        <position position="67"/>
    </location>
    <ligand>
        <name>Zn(2+)</name>
        <dbReference type="ChEBI" id="CHEBI:29105"/>
    </ligand>
</feature>
<keyword evidence="3 4" id="KW-0862">Zinc</keyword>
<dbReference type="GO" id="GO:0006950">
    <property type="term" value="P:response to stress"/>
    <property type="evidence" value="ECO:0007669"/>
    <property type="project" value="UniProtKB-ARBA"/>
</dbReference>
<dbReference type="NCBIfam" id="NF003339">
    <property type="entry name" value="PRK04351.1"/>
    <property type="match status" value="1"/>
</dbReference>
<gene>
    <name evidence="6" type="ORF">EQ812_12245</name>
</gene>
<protein>
    <recommendedName>
        <fullName evidence="4">Protein SprT-like</fullName>
    </recommendedName>
</protein>
<comment type="similarity">
    <text evidence="4">Belongs to the SprT family.</text>
</comment>
<accession>A0A4Q9W5A8</accession>
<dbReference type="RefSeq" id="WP_002492093.1">
    <property type="nucleotide sequence ID" value="NZ_AP021848.1"/>
</dbReference>
<sequence>MNNDELQNLTETISKQYFNKIFEHEAYFNNRLRTTGGRYILKTHNIELNPMQYKHYGLKALKDIIKHELCHYHLHLSGKGYQHKDNDFKELSAKVGATRFCSAIKSYQERANYEYQCKRCGVTYLRIKRVNISIMRCGKCNGKLKLNQDYRK</sequence>
<feature type="active site" evidence="4">
    <location>
        <position position="68"/>
    </location>
</feature>
<dbReference type="GeneID" id="58091641"/>
<evidence type="ECO:0000256" key="3">
    <source>
        <dbReference type="ARBA" id="ARBA00022833"/>
    </source>
</evidence>
<dbReference type="AlphaFoldDB" id="A0A4Q9W5A8"/>
<dbReference type="EMBL" id="SCHB01000012">
    <property type="protein sequence ID" value="TBW70164.1"/>
    <property type="molecule type" value="Genomic_DNA"/>
</dbReference>
<reference evidence="6 7" key="1">
    <citation type="journal article" date="2019" name="Sci. Transl. Med.">
        <title>Quorum sensing between bacterial species on the skin protects against epidermal injury in atopic dermatitis.</title>
        <authorList>
            <person name="Williams M.R."/>
        </authorList>
    </citation>
    <scope>NUCLEOTIDE SEQUENCE [LARGE SCALE GENOMIC DNA]</scope>
    <source>
        <strain evidence="6 7">E7</strain>
    </source>
</reference>
<evidence type="ECO:0000256" key="4">
    <source>
        <dbReference type="HAMAP-Rule" id="MF_00745"/>
    </source>
</evidence>
<evidence type="ECO:0000259" key="5">
    <source>
        <dbReference type="SMART" id="SM00731"/>
    </source>
</evidence>
<dbReference type="InterPro" id="IPR023524">
    <property type="entry name" value="Uncharacterised_SprT-like"/>
</dbReference>
<dbReference type="HAMAP" id="MF_00745">
    <property type="entry name" value="SprT_like"/>
    <property type="match status" value="1"/>
</dbReference>